<comment type="caution">
    <text evidence="3">The sequence shown here is derived from an EMBL/GenBank/DDBJ whole genome shotgun (WGS) entry which is preliminary data.</text>
</comment>
<name>A0AAW6RL68_9BURK</name>
<dbReference type="NCBIfam" id="TIGR03317">
    <property type="entry name" value="ygfZ_signature"/>
    <property type="match status" value="1"/>
</dbReference>
<reference evidence="3 4" key="1">
    <citation type="submission" date="2023-04" db="EMBL/GenBank/DDBJ databases">
        <title>Ottowia paracancer sp. nov., isolated from human stomach.</title>
        <authorList>
            <person name="Song Y."/>
        </authorList>
    </citation>
    <scope>NUCLEOTIDE SEQUENCE [LARGE SCALE GENOMIC DNA]</scope>
    <source>
        <strain evidence="3 4">10c7w1</strain>
    </source>
</reference>
<protein>
    <submittedName>
        <fullName evidence="3">Folate-binding protein</fullName>
    </submittedName>
</protein>
<evidence type="ECO:0000256" key="1">
    <source>
        <dbReference type="ARBA" id="ARBA00022946"/>
    </source>
</evidence>
<sequence>MTAPAPQIPSAPPARLAPFFAFSAEGACPLPMLGVLRASGEDAAKFLQAQLTQDVLEMRPGGPARLAAFCTPKGRMSASFIITRPAENEFLLVCSRELIAGLVKRLSLFVMRAKVKITDASSAIACHGLIGAAAIAAAQTTIQAAAPADAASPEGQAASGLPPLPQLAELPPACGLPRALWLAPAGASAPAASALSEDDWLAAEVLAGVARITSATAGAFVPQMLNYESVGGVHFHKGCYPGQEVVARSQFRGVIKRRAFVAHCAAAVQTGQEIFVGGDDQPAGLIALAAAAPGGGSLVIAGLQIAAALGSEPLHAGNPGGPRLEGLHIPYELAHDI</sequence>
<feature type="domain" description="GCVT N-terminal" evidence="2">
    <location>
        <begin position="33"/>
        <end position="143"/>
    </location>
</feature>
<dbReference type="PANTHER" id="PTHR22602:SF0">
    <property type="entry name" value="TRANSFERASE CAF17, MITOCHONDRIAL-RELATED"/>
    <property type="match status" value="1"/>
</dbReference>
<dbReference type="RefSeq" id="WP_279524490.1">
    <property type="nucleotide sequence ID" value="NZ_JARVII010000014.1"/>
</dbReference>
<dbReference type="Proteomes" id="UP001237156">
    <property type="component" value="Unassembled WGS sequence"/>
</dbReference>
<dbReference type="Pfam" id="PF01571">
    <property type="entry name" value="GCV_T"/>
    <property type="match status" value="1"/>
</dbReference>
<dbReference type="SUPFAM" id="SSF103025">
    <property type="entry name" value="Folate-binding domain"/>
    <property type="match status" value="1"/>
</dbReference>
<dbReference type="InterPro" id="IPR027266">
    <property type="entry name" value="TrmE/GcvT-like"/>
</dbReference>
<evidence type="ECO:0000313" key="4">
    <source>
        <dbReference type="Proteomes" id="UP001237156"/>
    </source>
</evidence>
<dbReference type="InterPro" id="IPR045179">
    <property type="entry name" value="YgfZ/GcvT"/>
</dbReference>
<dbReference type="AlphaFoldDB" id="A0AAW6RL68"/>
<keyword evidence="4" id="KW-1185">Reference proteome</keyword>
<proteinExistence type="predicted"/>
<dbReference type="GO" id="GO:0016226">
    <property type="term" value="P:iron-sulfur cluster assembly"/>
    <property type="evidence" value="ECO:0007669"/>
    <property type="project" value="TreeGrafter"/>
</dbReference>
<organism evidence="3 4">
    <name type="scientific">Ottowia cancrivicina</name>
    <dbReference type="NCBI Taxonomy" id="3040346"/>
    <lineage>
        <taxon>Bacteria</taxon>
        <taxon>Pseudomonadati</taxon>
        <taxon>Pseudomonadota</taxon>
        <taxon>Betaproteobacteria</taxon>
        <taxon>Burkholderiales</taxon>
        <taxon>Comamonadaceae</taxon>
        <taxon>Ottowia</taxon>
    </lineage>
</organism>
<dbReference type="PANTHER" id="PTHR22602">
    <property type="entry name" value="TRANSFERASE CAF17, MITOCHONDRIAL-RELATED"/>
    <property type="match status" value="1"/>
</dbReference>
<accession>A0AAW6RL68</accession>
<keyword evidence="1" id="KW-0809">Transit peptide</keyword>
<dbReference type="Gene3D" id="3.30.1360.120">
    <property type="entry name" value="Probable tRNA modification gtpase trme, domain 1"/>
    <property type="match status" value="1"/>
</dbReference>
<dbReference type="EMBL" id="JARVII010000014">
    <property type="protein sequence ID" value="MDG9699624.1"/>
    <property type="molecule type" value="Genomic_DNA"/>
</dbReference>
<dbReference type="InterPro" id="IPR017703">
    <property type="entry name" value="YgfZ/GCV_T_CS"/>
</dbReference>
<evidence type="ECO:0000313" key="3">
    <source>
        <dbReference type="EMBL" id="MDG9699624.1"/>
    </source>
</evidence>
<gene>
    <name evidence="3" type="ORF">QB898_07860</name>
</gene>
<dbReference type="InterPro" id="IPR006222">
    <property type="entry name" value="GCVT_N"/>
</dbReference>
<evidence type="ECO:0000259" key="2">
    <source>
        <dbReference type="Pfam" id="PF01571"/>
    </source>
</evidence>